<evidence type="ECO:0000313" key="2">
    <source>
        <dbReference type="Proteomes" id="UP000490980"/>
    </source>
</evidence>
<accession>A0A7X5U6Y3</accession>
<dbReference type="EMBL" id="JAARLZ010000001">
    <property type="protein sequence ID" value="NII05038.1"/>
    <property type="molecule type" value="Genomic_DNA"/>
</dbReference>
<sequence>MVASEIFSELFVREFLLGRIFIEQVDDLGVNWTAGLMRWAPHRCKENKSYPLNHLHPFKFDIELPATSKMEGVVVNVHVGFGLHCFTRKILPGDCESERYGDDREQRTFCRERYALSKGLRAVVESLKNRQCGFAKDDNYVTVDVTDVPGQSIRYGVFFNVKRWRERGASAVLLVVQSAYALDHGKAAPMQGKIRLNVLLGHALRGTKPKRGR</sequence>
<name>A0A7X5U6Y3_9GAMM</name>
<comment type="caution">
    <text evidence="1">The sequence shown here is derived from an EMBL/GenBank/DDBJ whole genome shotgun (WGS) entry which is preliminary data.</text>
</comment>
<proteinExistence type="predicted"/>
<dbReference type="RefSeq" id="WP_166945858.1">
    <property type="nucleotide sequence ID" value="NZ_JAARLZ010000001.1"/>
</dbReference>
<evidence type="ECO:0000313" key="1">
    <source>
        <dbReference type="EMBL" id="NII05038.1"/>
    </source>
</evidence>
<dbReference type="AlphaFoldDB" id="A0A7X5U6Y3"/>
<gene>
    <name evidence="1" type="ORF">HBF25_01405</name>
</gene>
<reference evidence="1 2" key="1">
    <citation type="submission" date="2020-03" db="EMBL/GenBank/DDBJ databases">
        <authorList>
            <person name="Lai Q."/>
        </authorList>
    </citation>
    <scope>NUCLEOTIDE SEQUENCE [LARGE SCALE GENOMIC DNA]</scope>
    <source>
        <strain evidence="1 2">CCUG 25036</strain>
    </source>
</reference>
<keyword evidence="2" id="KW-1185">Reference proteome</keyword>
<organism evidence="1 2">
    <name type="scientific">Luteibacter anthropi</name>
    <dbReference type="NCBI Taxonomy" id="564369"/>
    <lineage>
        <taxon>Bacteria</taxon>
        <taxon>Pseudomonadati</taxon>
        <taxon>Pseudomonadota</taxon>
        <taxon>Gammaproteobacteria</taxon>
        <taxon>Lysobacterales</taxon>
        <taxon>Rhodanobacteraceae</taxon>
        <taxon>Luteibacter</taxon>
    </lineage>
</organism>
<dbReference type="Proteomes" id="UP000490980">
    <property type="component" value="Unassembled WGS sequence"/>
</dbReference>
<protein>
    <submittedName>
        <fullName evidence="1">Uncharacterized protein</fullName>
    </submittedName>
</protein>